<gene>
    <name evidence="5" type="primary">105312190</name>
</gene>
<dbReference type="PIRSF" id="PIRSF005211">
    <property type="entry name" value="Ab_hydro_YheT"/>
    <property type="match status" value="1"/>
</dbReference>
<evidence type="ECO:0000256" key="2">
    <source>
        <dbReference type="PIRSR" id="PIRSR005211-1"/>
    </source>
</evidence>
<dbReference type="GO" id="GO:0051792">
    <property type="term" value="P:medium-chain fatty acid biosynthetic process"/>
    <property type="evidence" value="ECO:0007669"/>
    <property type="project" value="TreeGrafter"/>
</dbReference>
<dbReference type="EnsemblMetazoa" id="Aqu2.1.36159_001">
    <property type="protein sequence ID" value="Aqu2.1.36159_001"/>
    <property type="gene ID" value="Aqu2.1.36159"/>
</dbReference>
<dbReference type="Proteomes" id="UP000007879">
    <property type="component" value="Unassembled WGS sequence"/>
</dbReference>
<dbReference type="STRING" id="400682.A0A1X7V8Q6"/>
<dbReference type="InterPro" id="IPR000073">
    <property type="entry name" value="AB_hydrolase_1"/>
</dbReference>
<organism evidence="5">
    <name type="scientific">Amphimedon queenslandica</name>
    <name type="common">Sponge</name>
    <dbReference type="NCBI Taxonomy" id="400682"/>
    <lineage>
        <taxon>Eukaryota</taxon>
        <taxon>Metazoa</taxon>
        <taxon>Porifera</taxon>
        <taxon>Demospongiae</taxon>
        <taxon>Heteroscleromorpha</taxon>
        <taxon>Haplosclerida</taxon>
        <taxon>Niphatidae</taxon>
        <taxon>Amphimedon</taxon>
    </lineage>
</organism>
<comment type="similarity">
    <text evidence="1">Belongs to the AB hydrolase superfamily. AB hydrolase 4 family.</text>
</comment>
<dbReference type="PANTHER" id="PTHR10794:SF63">
    <property type="entry name" value="ALPHA_BETA HYDROLASE 1, ISOFORM A"/>
    <property type="match status" value="1"/>
</dbReference>
<accession>A0A1X7V8Q6</accession>
<dbReference type="InterPro" id="IPR012020">
    <property type="entry name" value="ABHD4"/>
</dbReference>
<name>A0A1X7V8Q6_AMPQE</name>
<dbReference type="GO" id="GO:0051793">
    <property type="term" value="P:medium-chain fatty acid catabolic process"/>
    <property type="evidence" value="ECO:0007669"/>
    <property type="project" value="TreeGrafter"/>
</dbReference>
<dbReference type="eggNOG" id="KOG1838">
    <property type="taxonomic scope" value="Eukaryota"/>
</dbReference>
<evidence type="ECO:0000256" key="1">
    <source>
        <dbReference type="ARBA" id="ARBA00010884"/>
    </source>
</evidence>
<dbReference type="Gene3D" id="3.40.50.1820">
    <property type="entry name" value="alpha/beta hydrolase"/>
    <property type="match status" value="1"/>
</dbReference>
<dbReference type="InterPro" id="IPR050960">
    <property type="entry name" value="AB_hydrolase_4_sf"/>
</dbReference>
<feature type="domain" description="AB hydrolase-1" evidence="4">
    <location>
        <begin position="126"/>
        <end position="369"/>
    </location>
</feature>
<dbReference type="Pfam" id="PF00561">
    <property type="entry name" value="Abhydrolase_1"/>
    <property type="match status" value="1"/>
</dbReference>
<keyword evidence="3" id="KW-0812">Transmembrane</keyword>
<dbReference type="SUPFAM" id="SSF53474">
    <property type="entry name" value="alpha/beta-Hydrolases"/>
    <property type="match status" value="1"/>
</dbReference>
<feature type="transmembrane region" description="Helical" evidence="3">
    <location>
        <begin position="20"/>
        <end position="43"/>
    </location>
</feature>
<evidence type="ECO:0000259" key="4">
    <source>
        <dbReference type="Pfam" id="PF00561"/>
    </source>
</evidence>
<dbReference type="GO" id="GO:0047372">
    <property type="term" value="F:monoacylglycerol lipase activity"/>
    <property type="evidence" value="ECO:0007669"/>
    <property type="project" value="TreeGrafter"/>
</dbReference>
<reference evidence="5" key="2">
    <citation type="submission" date="2017-05" db="UniProtKB">
        <authorList>
            <consortium name="EnsemblMetazoa"/>
        </authorList>
    </citation>
    <scope>IDENTIFICATION</scope>
</reference>
<protein>
    <recommendedName>
        <fullName evidence="4">AB hydrolase-1 domain-containing protein</fullName>
    </recommendedName>
</protein>
<dbReference type="GO" id="GO:0008126">
    <property type="term" value="F:acetylesterase activity"/>
    <property type="evidence" value="ECO:0007669"/>
    <property type="project" value="TreeGrafter"/>
</dbReference>
<evidence type="ECO:0000256" key="3">
    <source>
        <dbReference type="SAM" id="Phobius"/>
    </source>
</evidence>
<reference evidence="6" key="1">
    <citation type="journal article" date="2010" name="Nature">
        <title>The Amphimedon queenslandica genome and the evolution of animal complexity.</title>
        <authorList>
            <person name="Srivastava M."/>
            <person name="Simakov O."/>
            <person name="Chapman J."/>
            <person name="Fahey B."/>
            <person name="Gauthier M.E."/>
            <person name="Mitros T."/>
            <person name="Richards G.S."/>
            <person name="Conaco C."/>
            <person name="Dacre M."/>
            <person name="Hellsten U."/>
            <person name="Larroux C."/>
            <person name="Putnam N.H."/>
            <person name="Stanke M."/>
            <person name="Adamska M."/>
            <person name="Darling A."/>
            <person name="Degnan S.M."/>
            <person name="Oakley T.H."/>
            <person name="Plachetzki D.C."/>
            <person name="Zhai Y."/>
            <person name="Adamski M."/>
            <person name="Calcino A."/>
            <person name="Cummins S.F."/>
            <person name="Goodstein D.M."/>
            <person name="Harris C."/>
            <person name="Jackson D.J."/>
            <person name="Leys S.P."/>
            <person name="Shu S."/>
            <person name="Woodcroft B.J."/>
            <person name="Vervoort M."/>
            <person name="Kosik K.S."/>
            <person name="Manning G."/>
            <person name="Degnan B.M."/>
            <person name="Rokhsar D.S."/>
        </authorList>
    </citation>
    <scope>NUCLEOTIDE SEQUENCE [LARGE SCALE GENOMIC DNA]</scope>
</reference>
<evidence type="ECO:0000313" key="5">
    <source>
        <dbReference type="EnsemblMetazoa" id="Aqu2.1.36159_001"/>
    </source>
</evidence>
<sequence length="390" mass="43866">MSFQDPTPSPSCSSLTSTVYNHPVLIIGTILTAVYFSWYHFVVVRRPLLYGGRDRLRDHLLSQCRSLSQPYRPTIWAWHYHGTTIIRPLIQKLLPIQYNRQMLHLPDGGQIGLDWAKRADTIDNTVLLIIPGLSGDSSINYVQHFVQDGLEAGHICVVFNQRGMGNIPLTSPCMVSANNTRDLEAVIDAINKSYPNASIIALGVSLGGIILTNYLHCAGGRSKISSCMTISTPWDVELSRHSVEEKTINRLLYVNFLLGRLRNVVRKNVTELAKHPSVNIERAMNAKTFTEFDDALTAPSNGYESCEQYYEESCIHDKVKNIQVPFICVMAMDDPFSPTECIPIDAFESNPNTVLVLTRHGGHFGFIEGVYPRGRSWMNKVFFEFLLAMK</sequence>
<dbReference type="KEGG" id="aqu:105312190"/>
<dbReference type="OrthoDB" id="247542at2759"/>
<keyword evidence="3" id="KW-1133">Transmembrane helix</keyword>
<dbReference type="PANTHER" id="PTHR10794">
    <property type="entry name" value="ABHYDROLASE DOMAIN-CONTAINING PROTEIN"/>
    <property type="match status" value="1"/>
</dbReference>
<feature type="active site" description="Charge relay system" evidence="2">
    <location>
        <position position="334"/>
    </location>
</feature>
<dbReference type="InterPro" id="IPR029058">
    <property type="entry name" value="AB_hydrolase_fold"/>
</dbReference>
<keyword evidence="6" id="KW-1185">Reference proteome</keyword>
<dbReference type="EnsemblMetazoa" id="XM_019994716.1">
    <property type="protein sequence ID" value="XP_019850275.1"/>
    <property type="gene ID" value="LOC105312190"/>
</dbReference>
<evidence type="ECO:0000313" key="6">
    <source>
        <dbReference type="Proteomes" id="UP000007879"/>
    </source>
</evidence>
<feature type="active site" description="Charge relay system" evidence="2">
    <location>
        <position position="363"/>
    </location>
</feature>
<keyword evidence="3" id="KW-0472">Membrane</keyword>
<proteinExistence type="inferred from homology"/>
<feature type="active site" description="Charge relay system" evidence="2">
    <location>
        <position position="205"/>
    </location>
</feature>
<dbReference type="AlphaFoldDB" id="A0A1X7V8Q6"/>
<dbReference type="InParanoid" id="A0A1X7V8Q6"/>